<dbReference type="EMBL" id="CP014989">
    <property type="protein sequence ID" value="ANS80584.1"/>
    <property type="molecule type" value="Genomic_DNA"/>
</dbReference>
<feature type="transmembrane region" description="Helical" evidence="1">
    <location>
        <begin position="81"/>
        <end position="105"/>
    </location>
</feature>
<keyword evidence="1" id="KW-0472">Membrane</keyword>
<feature type="transmembrane region" description="Helical" evidence="1">
    <location>
        <begin position="111"/>
        <end position="129"/>
    </location>
</feature>
<keyword evidence="3" id="KW-1185">Reference proteome</keyword>
<proteinExistence type="predicted"/>
<evidence type="ECO:0000313" key="3">
    <source>
        <dbReference type="Proteomes" id="UP000092482"/>
    </source>
</evidence>
<feature type="transmembrane region" description="Helical" evidence="1">
    <location>
        <begin position="17"/>
        <end position="42"/>
    </location>
</feature>
<protein>
    <submittedName>
        <fullName evidence="2">Uncharacterized protein</fullName>
    </submittedName>
</protein>
<evidence type="ECO:0000313" key="2">
    <source>
        <dbReference type="EMBL" id="ANS80584.1"/>
    </source>
</evidence>
<sequence length="142" mass="14442">MSTLGGTNPAPADLRPLAIMVGAMAGGLVLIGVILALIGGVLETPSTWALLVVAAATLAAWALVLVMPVPRPSDGIPSPAAVSPVVVVRAAVLEAPAILGLVLFFIDRQTLLVYALPAVFSVAGMWLFARPSVVAQRISRGA</sequence>
<evidence type="ECO:0000256" key="1">
    <source>
        <dbReference type="SAM" id="Phobius"/>
    </source>
</evidence>
<dbReference type="KEGG" id="serj:SGUI_3188"/>
<dbReference type="AlphaFoldDB" id="A0A1B1NGN3"/>
<gene>
    <name evidence="2" type="ORF">SGUI_3188</name>
</gene>
<name>A0A1B1NGN3_9MICO</name>
<dbReference type="Proteomes" id="UP000092482">
    <property type="component" value="Chromosome"/>
</dbReference>
<organism evidence="2 3">
    <name type="scientific">Serinicoccus hydrothermalis</name>
    <dbReference type="NCBI Taxonomy" id="1758689"/>
    <lineage>
        <taxon>Bacteria</taxon>
        <taxon>Bacillati</taxon>
        <taxon>Actinomycetota</taxon>
        <taxon>Actinomycetes</taxon>
        <taxon>Micrococcales</taxon>
        <taxon>Ornithinimicrobiaceae</taxon>
        <taxon>Serinicoccus</taxon>
    </lineage>
</organism>
<reference evidence="2 3" key="1">
    <citation type="submission" date="2016-03" db="EMBL/GenBank/DDBJ databases">
        <title>Shallow-sea hydrothermal system.</title>
        <authorList>
            <person name="Tang K."/>
        </authorList>
    </citation>
    <scope>NUCLEOTIDE SEQUENCE [LARGE SCALE GENOMIC DNA]</scope>
    <source>
        <strain evidence="2 3">JLT9</strain>
    </source>
</reference>
<keyword evidence="1" id="KW-0812">Transmembrane</keyword>
<accession>A0A1B1NGN3</accession>
<dbReference type="RefSeq" id="WP_066642051.1">
    <property type="nucleotide sequence ID" value="NZ_CP014989.1"/>
</dbReference>
<feature type="transmembrane region" description="Helical" evidence="1">
    <location>
        <begin position="48"/>
        <end position="69"/>
    </location>
</feature>
<keyword evidence="1" id="KW-1133">Transmembrane helix</keyword>
<dbReference type="OrthoDB" id="4870495at2"/>